<dbReference type="EMBL" id="QLNI01000018">
    <property type="protein sequence ID" value="RAM02097.1"/>
    <property type="molecule type" value="Genomic_DNA"/>
</dbReference>
<organism evidence="1 2">
    <name type="scientific">Desulfobacter hydrogenophilus</name>
    <dbReference type="NCBI Taxonomy" id="2291"/>
    <lineage>
        <taxon>Bacteria</taxon>
        <taxon>Pseudomonadati</taxon>
        <taxon>Thermodesulfobacteriota</taxon>
        <taxon>Desulfobacteria</taxon>
        <taxon>Desulfobacterales</taxon>
        <taxon>Desulfobacteraceae</taxon>
        <taxon>Desulfobacter</taxon>
    </lineage>
</organism>
<protein>
    <submittedName>
        <fullName evidence="1">Uncharacterized protein</fullName>
    </submittedName>
</protein>
<evidence type="ECO:0000313" key="1">
    <source>
        <dbReference type="EMBL" id="RAM02097.1"/>
    </source>
</evidence>
<proteinExistence type="predicted"/>
<dbReference type="Proteomes" id="UP000248798">
    <property type="component" value="Unassembled WGS sequence"/>
</dbReference>
<gene>
    <name evidence="1" type="ORF">DO021_09960</name>
</gene>
<reference evidence="1 2" key="1">
    <citation type="submission" date="2018-06" db="EMBL/GenBank/DDBJ databases">
        <title>Complete Genome Sequence of Desulfobacter hydrogenophilus (DSM3380).</title>
        <authorList>
            <person name="Marietou A."/>
            <person name="Schreiber L."/>
            <person name="Marshall I."/>
            <person name="Jorgensen B."/>
        </authorList>
    </citation>
    <scope>NUCLEOTIDE SEQUENCE [LARGE SCALE GENOMIC DNA]</scope>
    <source>
        <strain evidence="1 2">DSM 3380</strain>
    </source>
</reference>
<sequence>MRPEDKPQANILRRTAFAMPIFCNTSGKYKFGHSILIYVSLVKFNWETLAPERPEQKRIQNYFLWLFASFIQSYKALKRITGQNVIFRKNFDGGR</sequence>
<comment type="caution">
    <text evidence="1">The sequence shown here is derived from an EMBL/GenBank/DDBJ whole genome shotgun (WGS) entry which is preliminary data.</text>
</comment>
<name>A0A328FGD6_9BACT</name>
<dbReference type="AlphaFoldDB" id="A0A328FGD6"/>
<accession>A0A328FGD6</accession>
<evidence type="ECO:0000313" key="2">
    <source>
        <dbReference type="Proteomes" id="UP000248798"/>
    </source>
</evidence>